<proteinExistence type="predicted"/>
<gene>
    <name evidence="1" type="ORF">MNBD_CHLOROFLEXI01-3197</name>
</gene>
<dbReference type="AlphaFoldDB" id="A0A3B0UKY0"/>
<reference evidence="1" key="1">
    <citation type="submission" date="2018-06" db="EMBL/GenBank/DDBJ databases">
        <authorList>
            <person name="Zhirakovskaya E."/>
        </authorList>
    </citation>
    <scope>NUCLEOTIDE SEQUENCE</scope>
</reference>
<sequence length="200" mass="21824">DGEGITTINGQVQLEIDPVANTGEIIATWRDENGRWEYRQTAFSPPSHPTGLQVGPGANDTQLIVDDPVTTNVYLHGDTTAGGPILPTLFNQLATWGPAEITLNGQPFDNPYDGPVPLWAGHTMTTIGARNEDGQVLTTDGNIFNPSQSANGIVYDDQIEFHLVFHDIPGPEMTDNVPPPLSFFYHVTFQDVRVEITGER</sequence>
<dbReference type="EMBL" id="UOEU01000213">
    <property type="protein sequence ID" value="VAW31398.1"/>
    <property type="molecule type" value="Genomic_DNA"/>
</dbReference>
<evidence type="ECO:0000313" key="1">
    <source>
        <dbReference type="EMBL" id="VAW31398.1"/>
    </source>
</evidence>
<name>A0A3B0UKY0_9ZZZZ</name>
<organism evidence="1">
    <name type="scientific">hydrothermal vent metagenome</name>
    <dbReference type="NCBI Taxonomy" id="652676"/>
    <lineage>
        <taxon>unclassified sequences</taxon>
        <taxon>metagenomes</taxon>
        <taxon>ecological metagenomes</taxon>
    </lineage>
</organism>
<protein>
    <submittedName>
        <fullName evidence="1">Uncharacterized protein</fullName>
    </submittedName>
</protein>
<accession>A0A3B0UKY0</accession>
<feature type="non-terminal residue" evidence="1">
    <location>
        <position position="1"/>
    </location>
</feature>